<evidence type="ECO:0000313" key="1">
    <source>
        <dbReference type="EMBL" id="EGV15940.1"/>
    </source>
</evidence>
<dbReference type="AlphaFoldDB" id="F9UIM0"/>
<keyword evidence="2" id="KW-1185">Reference proteome</keyword>
<dbReference type="Proteomes" id="UP000005459">
    <property type="component" value="Unassembled WGS sequence"/>
</dbReference>
<name>F9UIM0_9GAMM</name>
<reference evidence="1 2" key="1">
    <citation type="submission" date="2011-06" db="EMBL/GenBank/DDBJ databases">
        <title>The draft genome of Thiocapsa marina 5811.</title>
        <authorList>
            <consortium name="US DOE Joint Genome Institute (JGI-PGF)"/>
            <person name="Lucas S."/>
            <person name="Han J."/>
            <person name="Cheng J.-F."/>
            <person name="Goodwin L."/>
            <person name="Pitluck S."/>
            <person name="Peters L."/>
            <person name="Land M.L."/>
            <person name="Hauser L."/>
            <person name="Vogl K."/>
            <person name="Liu Z."/>
            <person name="Imhoff J."/>
            <person name="Thiel V."/>
            <person name="Frigaard N.-U."/>
            <person name="Bryant D."/>
            <person name="Woyke T.J."/>
        </authorList>
    </citation>
    <scope>NUCLEOTIDE SEQUENCE [LARGE SCALE GENOMIC DNA]</scope>
    <source>
        <strain evidence="1 2">5811</strain>
    </source>
</reference>
<protein>
    <submittedName>
        <fullName evidence="1">Uncharacterized protein</fullName>
    </submittedName>
</protein>
<proteinExistence type="predicted"/>
<evidence type="ECO:0000313" key="2">
    <source>
        <dbReference type="Proteomes" id="UP000005459"/>
    </source>
</evidence>
<organism evidence="1 2">
    <name type="scientific">Thiocapsa marina 5811</name>
    <dbReference type="NCBI Taxonomy" id="768671"/>
    <lineage>
        <taxon>Bacteria</taxon>
        <taxon>Pseudomonadati</taxon>
        <taxon>Pseudomonadota</taxon>
        <taxon>Gammaproteobacteria</taxon>
        <taxon>Chromatiales</taxon>
        <taxon>Chromatiaceae</taxon>
        <taxon>Thiocapsa</taxon>
    </lineage>
</organism>
<accession>F9UIM0</accession>
<gene>
    <name evidence="1" type="ORF">ThimaDRAFT_4773</name>
</gene>
<dbReference type="EMBL" id="AFWV01000029">
    <property type="protein sequence ID" value="EGV15940.1"/>
    <property type="molecule type" value="Genomic_DNA"/>
</dbReference>
<sequence>MTQLILGPFRVEDQTHQGVEPLARLLTRLLCETSQSCCHGHSPLCVGPCLPDSFSQTATPLLPAHYRRSVLLWVAPTSDSLRPLPRFRRLFADAPILRRRLSDLPG</sequence>